<evidence type="ECO:0000256" key="3">
    <source>
        <dbReference type="ARBA" id="ARBA00022723"/>
    </source>
</evidence>
<feature type="transmembrane region" description="Helical" evidence="7">
    <location>
        <begin position="286"/>
        <end position="305"/>
    </location>
</feature>
<dbReference type="GO" id="GO:0051539">
    <property type="term" value="F:4 iron, 4 sulfur cluster binding"/>
    <property type="evidence" value="ECO:0007669"/>
    <property type="project" value="UniProtKB-KW"/>
</dbReference>
<dbReference type="PROSITE" id="PS51379">
    <property type="entry name" value="4FE4S_FER_2"/>
    <property type="match status" value="1"/>
</dbReference>
<evidence type="ECO:0000313" key="9">
    <source>
        <dbReference type="EMBL" id="SDB59687.1"/>
    </source>
</evidence>
<keyword evidence="1" id="KW-0813">Transport</keyword>
<dbReference type="Pfam" id="PF12801">
    <property type="entry name" value="Fer4_5"/>
    <property type="match status" value="2"/>
</dbReference>
<keyword evidence="7" id="KW-0812">Transmembrane</keyword>
<proteinExistence type="predicted"/>
<feature type="transmembrane region" description="Helical" evidence="7">
    <location>
        <begin position="88"/>
        <end position="109"/>
    </location>
</feature>
<evidence type="ECO:0000313" key="10">
    <source>
        <dbReference type="Proteomes" id="UP000198771"/>
    </source>
</evidence>
<dbReference type="AlphaFoldDB" id="A0A1G6EQI5"/>
<keyword evidence="4" id="KW-0249">Electron transport</keyword>
<evidence type="ECO:0000259" key="8">
    <source>
        <dbReference type="PROSITE" id="PS51379"/>
    </source>
</evidence>
<evidence type="ECO:0000256" key="2">
    <source>
        <dbReference type="ARBA" id="ARBA00022485"/>
    </source>
</evidence>
<feature type="transmembrane region" description="Helical" evidence="7">
    <location>
        <begin position="188"/>
        <end position="211"/>
    </location>
</feature>
<evidence type="ECO:0000256" key="6">
    <source>
        <dbReference type="ARBA" id="ARBA00023014"/>
    </source>
</evidence>
<organism evidence="9 10">
    <name type="scientific">Desulfonatronum thiosulfatophilum</name>
    <dbReference type="NCBI Taxonomy" id="617002"/>
    <lineage>
        <taxon>Bacteria</taxon>
        <taxon>Pseudomonadati</taxon>
        <taxon>Thermodesulfobacteriota</taxon>
        <taxon>Desulfovibrionia</taxon>
        <taxon>Desulfovibrionales</taxon>
        <taxon>Desulfonatronaceae</taxon>
        <taxon>Desulfonatronum</taxon>
    </lineage>
</organism>
<feature type="transmembrane region" description="Helical" evidence="7">
    <location>
        <begin position="422"/>
        <end position="442"/>
    </location>
</feature>
<accession>A0A1G6EQI5</accession>
<keyword evidence="6" id="KW-0411">Iron-sulfur</keyword>
<keyword evidence="5" id="KW-0408">Iron</keyword>
<keyword evidence="7" id="KW-0472">Membrane</keyword>
<dbReference type="PANTHER" id="PTHR30176:SF3">
    <property type="entry name" value="FERREDOXIN-TYPE PROTEIN NAPH"/>
    <property type="match status" value="1"/>
</dbReference>
<dbReference type="Gene3D" id="3.30.70.20">
    <property type="match status" value="1"/>
</dbReference>
<keyword evidence="2" id="KW-0004">4Fe-4S</keyword>
<protein>
    <submittedName>
        <fullName evidence="9">4Fe-4S binding domain-containing protein</fullName>
    </submittedName>
</protein>
<dbReference type="GO" id="GO:0005886">
    <property type="term" value="C:plasma membrane"/>
    <property type="evidence" value="ECO:0007669"/>
    <property type="project" value="TreeGrafter"/>
</dbReference>
<feature type="transmembrane region" description="Helical" evidence="7">
    <location>
        <begin position="37"/>
        <end position="54"/>
    </location>
</feature>
<feature type="transmembrane region" description="Helical" evidence="7">
    <location>
        <begin position="130"/>
        <end position="151"/>
    </location>
</feature>
<dbReference type="InterPro" id="IPR051684">
    <property type="entry name" value="Electron_Trans/Redox"/>
</dbReference>
<feature type="transmembrane region" description="Helical" evidence="7">
    <location>
        <begin position="239"/>
        <end position="265"/>
    </location>
</feature>
<keyword evidence="10" id="KW-1185">Reference proteome</keyword>
<dbReference type="EMBL" id="FMXO01000021">
    <property type="protein sequence ID" value="SDB59687.1"/>
    <property type="molecule type" value="Genomic_DNA"/>
</dbReference>
<feature type="transmembrane region" description="Helical" evidence="7">
    <location>
        <begin position="61"/>
        <end position="82"/>
    </location>
</feature>
<dbReference type="STRING" id="617002.SAMN05660653_03043"/>
<evidence type="ECO:0000256" key="4">
    <source>
        <dbReference type="ARBA" id="ARBA00022982"/>
    </source>
</evidence>
<evidence type="ECO:0000256" key="7">
    <source>
        <dbReference type="SAM" id="Phobius"/>
    </source>
</evidence>
<evidence type="ECO:0000256" key="1">
    <source>
        <dbReference type="ARBA" id="ARBA00022448"/>
    </source>
</evidence>
<dbReference type="GO" id="GO:0046872">
    <property type="term" value="F:metal ion binding"/>
    <property type="evidence" value="ECO:0007669"/>
    <property type="project" value="UniProtKB-KW"/>
</dbReference>
<feature type="domain" description="4Fe-4S ferredoxin-type" evidence="8">
    <location>
        <begin position="359"/>
        <end position="387"/>
    </location>
</feature>
<evidence type="ECO:0000256" key="5">
    <source>
        <dbReference type="ARBA" id="ARBA00023004"/>
    </source>
</evidence>
<dbReference type="Proteomes" id="UP000198771">
    <property type="component" value="Unassembled WGS sequence"/>
</dbReference>
<reference evidence="9 10" key="1">
    <citation type="submission" date="2016-10" db="EMBL/GenBank/DDBJ databases">
        <authorList>
            <person name="de Groot N.N."/>
        </authorList>
    </citation>
    <scope>NUCLEOTIDE SEQUENCE [LARGE SCALE GENOMIC DNA]</scope>
    <source>
        <strain evidence="9 10">ASO4-2</strain>
    </source>
</reference>
<sequence length="444" mass="49215">MSMSSPSLLRTGSLLALPALSCLLLAAHFLRSGSLDLVMVWLFLPGLMLWRGAWIKPVLQFALTIGMVIWIQTMMDLVQFRQVFGQPWLRMALILSGVALAAGGSVLLFETRTLRAWFSRNPEEKLIQAVVFLLTILTLGVVQAKVSFPILLTDRFFPGYGSVQIVLMALYAVWISGKLQDPKHAPLIRVRMWLFFSVVFFVQLGLGLAGWEQFLMTGALHLPVPAQILAGPIYRGEGFFMLVLFLSTVILVGPAWCSHLCYIGAWDRLASGVRKSPGKLPPWTPVARVTIFLLVMAAALGMHLLNVHWTWALTLAAVFGLLGVAIMALVSRRMGVMAHCTVFCPIGLAAVVLGKLSPWRLRIDSDCDACGRCARFCRHQALQPDDLRLRRPGLSCTLCGDCISRCRNNRLAYHFPWLSGTASWSLFITLITVLHTLFLATARI</sequence>
<gene>
    <name evidence="9" type="ORF">SAMN05660653_03043</name>
</gene>
<keyword evidence="7" id="KW-1133">Transmembrane helix</keyword>
<dbReference type="PANTHER" id="PTHR30176">
    <property type="entry name" value="FERREDOXIN-TYPE PROTEIN NAPH"/>
    <property type="match status" value="1"/>
</dbReference>
<name>A0A1G6EQI5_9BACT</name>
<dbReference type="InterPro" id="IPR017896">
    <property type="entry name" value="4Fe4S_Fe-S-bd"/>
</dbReference>
<keyword evidence="3" id="KW-0479">Metal-binding</keyword>
<feature type="transmembrane region" description="Helical" evidence="7">
    <location>
        <begin position="157"/>
        <end position="176"/>
    </location>
</feature>
<feature type="transmembrane region" description="Helical" evidence="7">
    <location>
        <begin position="336"/>
        <end position="356"/>
    </location>
</feature>
<feature type="transmembrane region" description="Helical" evidence="7">
    <location>
        <begin position="311"/>
        <end position="329"/>
    </location>
</feature>
<dbReference type="SUPFAM" id="SSF54862">
    <property type="entry name" value="4Fe-4S ferredoxins"/>
    <property type="match status" value="1"/>
</dbReference>